<evidence type="ECO:0000313" key="4">
    <source>
        <dbReference type="EMBL" id="KNG89718.1"/>
    </source>
</evidence>
<feature type="chain" id="PRO_5005553763" description="Deoxyribonuclease NucA/NucB domain-containing protein" evidence="2">
    <location>
        <begin position="17"/>
        <end position="273"/>
    </location>
</feature>
<name>A0A0L1JE80_ASPN3</name>
<proteinExistence type="predicted"/>
<feature type="compositionally biased region" description="Acidic residues" evidence="1">
    <location>
        <begin position="238"/>
        <end position="261"/>
    </location>
</feature>
<evidence type="ECO:0000259" key="3">
    <source>
        <dbReference type="Pfam" id="PF14040"/>
    </source>
</evidence>
<sequence>MKPSLLWLGLCALSLGSPAPDTQAPDAQVAAATAKILTFDCSDGQVGDTCLNMCYGAKCKKLGTTLTWDHPNKSTEGKRSRLAGCGSGNRCSKAPYGKGYQCDEFPFKSVKQADKGGQVNRCVKSHYNSRQGHVLQNFYYSHGEFKNKGCKGKAPCQFRIGFKRFSKYKYCKKKPDCKNDGNEYTKKGPAKREEEVDTGGYYRLASGDVIFVPDGAQVGDLVYQATFSNATIGVADIDGVENESDEGEGDESYGDDPFEVQEDQIVEEVADYE</sequence>
<dbReference type="Pfam" id="PF14040">
    <property type="entry name" value="DNase_NucA_NucB"/>
    <property type="match status" value="1"/>
</dbReference>
<dbReference type="GeneID" id="26804112"/>
<dbReference type="AlphaFoldDB" id="A0A0L1JE80"/>
<keyword evidence="2" id="KW-0732">Signal</keyword>
<accession>A0A0L1JE80</accession>
<dbReference type="STRING" id="1509407.A0A0L1JE80"/>
<dbReference type="InterPro" id="IPR029476">
    <property type="entry name" value="DNase_NucA_NucB"/>
</dbReference>
<evidence type="ECO:0000313" key="5">
    <source>
        <dbReference type="Proteomes" id="UP000037505"/>
    </source>
</evidence>
<gene>
    <name evidence="4" type="ORF">ANOM_002308</name>
</gene>
<dbReference type="OrthoDB" id="2748312at2759"/>
<feature type="region of interest" description="Disordered" evidence="1">
    <location>
        <begin position="237"/>
        <end position="261"/>
    </location>
</feature>
<feature type="domain" description="Deoxyribonuclease NucA/NucB" evidence="3">
    <location>
        <begin position="53"/>
        <end position="141"/>
    </location>
</feature>
<dbReference type="RefSeq" id="XP_015410641.1">
    <property type="nucleotide sequence ID" value="XM_015547565.1"/>
</dbReference>
<reference evidence="4 5" key="1">
    <citation type="submission" date="2014-06" db="EMBL/GenBank/DDBJ databases">
        <title>The Genome of the Aflatoxigenic Filamentous Fungus Aspergillus nomius.</title>
        <authorList>
            <person name="Moore M.G."/>
            <person name="Shannon B.M."/>
            <person name="Brian M.M."/>
        </authorList>
    </citation>
    <scope>NUCLEOTIDE SEQUENCE [LARGE SCALE GENOMIC DNA]</scope>
    <source>
        <strain evidence="4 5">NRRL 13137</strain>
    </source>
</reference>
<protein>
    <recommendedName>
        <fullName evidence="3">Deoxyribonuclease NucA/NucB domain-containing protein</fullName>
    </recommendedName>
</protein>
<evidence type="ECO:0000256" key="2">
    <source>
        <dbReference type="SAM" id="SignalP"/>
    </source>
</evidence>
<feature type="signal peptide" evidence="2">
    <location>
        <begin position="1"/>
        <end position="16"/>
    </location>
</feature>
<dbReference type="EMBL" id="JNOM01000026">
    <property type="protein sequence ID" value="KNG89718.1"/>
    <property type="molecule type" value="Genomic_DNA"/>
</dbReference>
<dbReference type="Proteomes" id="UP000037505">
    <property type="component" value="Unassembled WGS sequence"/>
</dbReference>
<keyword evidence="5" id="KW-1185">Reference proteome</keyword>
<evidence type="ECO:0000256" key="1">
    <source>
        <dbReference type="SAM" id="MobiDB-lite"/>
    </source>
</evidence>
<organism evidence="4 5">
    <name type="scientific">Aspergillus nomiae NRRL (strain ATCC 15546 / NRRL 13137 / CBS 260.88 / M93)</name>
    <dbReference type="NCBI Taxonomy" id="1509407"/>
    <lineage>
        <taxon>Eukaryota</taxon>
        <taxon>Fungi</taxon>
        <taxon>Dikarya</taxon>
        <taxon>Ascomycota</taxon>
        <taxon>Pezizomycotina</taxon>
        <taxon>Eurotiomycetes</taxon>
        <taxon>Eurotiomycetidae</taxon>
        <taxon>Eurotiales</taxon>
        <taxon>Aspergillaceae</taxon>
        <taxon>Aspergillus</taxon>
        <taxon>Aspergillus subgen. Circumdati</taxon>
    </lineage>
</organism>
<comment type="caution">
    <text evidence="4">The sequence shown here is derived from an EMBL/GenBank/DDBJ whole genome shotgun (WGS) entry which is preliminary data.</text>
</comment>